<reference evidence="2" key="1">
    <citation type="submission" date="2021-10" db="EMBL/GenBank/DDBJ databases">
        <title>Tropical sea cucumber genome reveals ecological adaptation and Cuvierian tubules defense mechanism.</title>
        <authorList>
            <person name="Chen T."/>
        </authorList>
    </citation>
    <scope>NUCLEOTIDE SEQUENCE</scope>
    <source>
        <strain evidence="2">Nanhai2018</strain>
        <tissue evidence="2">Muscle</tissue>
    </source>
</reference>
<feature type="transmembrane region" description="Helical" evidence="1">
    <location>
        <begin position="197"/>
        <end position="219"/>
    </location>
</feature>
<feature type="transmembrane region" description="Helical" evidence="1">
    <location>
        <begin position="20"/>
        <end position="39"/>
    </location>
</feature>
<evidence type="ECO:0000313" key="3">
    <source>
        <dbReference type="Proteomes" id="UP001152320"/>
    </source>
</evidence>
<comment type="caution">
    <text evidence="2">The sequence shown here is derived from an EMBL/GenBank/DDBJ whole genome shotgun (WGS) entry which is preliminary data.</text>
</comment>
<dbReference type="Proteomes" id="UP001152320">
    <property type="component" value="Chromosome 17"/>
</dbReference>
<feature type="transmembrane region" description="Helical" evidence="1">
    <location>
        <begin position="97"/>
        <end position="119"/>
    </location>
</feature>
<keyword evidence="3" id="KW-1185">Reference proteome</keyword>
<feature type="transmembrane region" description="Helical" evidence="1">
    <location>
        <begin position="398"/>
        <end position="419"/>
    </location>
</feature>
<evidence type="ECO:0000313" key="2">
    <source>
        <dbReference type="EMBL" id="KAJ8025734.1"/>
    </source>
</evidence>
<feature type="transmembrane region" description="Helical" evidence="1">
    <location>
        <begin position="334"/>
        <end position="356"/>
    </location>
</feature>
<evidence type="ECO:0000256" key="1">
    <source>
        <dbReference type="SAM" id="Phobius"/>
    </source>
</evidence>
<protein>
    <submittedName>
        <fullName evidence="2">Uncharacterized protein</fullName>
    </submittedName>
</protein>
<proteinExistence type="predicted"/>
<keyword evidence="1" id="KW-0472">Membrane</keyword>
<organism evidence="2 3">
    <name type="scientific">Holothuria leucospilota</name>
    <name type="common">Black long sea cucumber</name>
    <name type="synonym">Mertensiothuria leucospilota</name>
    <dbReference type="NCBI Taxonomy" id="206669"/>
    <lineage>
        <taxon>Eukaryota</taxon>
        <taxon>Metazoa</taxon>
        <taxon>Echinodermata</taxon>
        <taxon>Eleutherozoa</taxon>
        <taxon>Echinozoa</taxon>
        <taxon>Holothuroidea</taxon>
        <taxon>Aspidochirotacea</taxon>
        <taxon>Aspidochirotida</taxon>
        <taxon>Holothuriidae</taxon>
        <taxon>Holothuria</taxon>
    </lineage>
</organism>
<keyword evidence="1" id="KW-1133">Transmembrane helix</keyword>
<name>A0A9Q0YNH8_HOLLE</name>
<sequence length="425" mass="49357">MESETRPLVPREEDNRKQIPLLLMMVMWSLGIVEWSVPLDEEEGSARRSFIGNSKWRRRFVFMLSISYQIGIVFVSFAGALWYLVCYFGKTDHLIRFLSVVLCYWPTVMSLPMFCLAAFARNNRKRHDDGLTSIAWTNVFNESSFVRQFSYLNVSKMKPLPKIGVVIFFYGFASSISCFIVLLYVDMYKSCESWISYIWMVGEVIALFYFATFSYFLYLKRIILEEEGRRTLSFVKSNKGNLEICIVSVKSFFCNYMQLRNMLLPWLCIVMFSSTFGLTVFLTWAYKDKTSASNIIVQVNTTTQIPDSNMAAYIGRFCDYACDGYDILMRENTYIVYSVILVGKFFMPAAVTFFVVRGLDVKHVWDRLNVKLHLMFSTHNLEFWKRLTKYVEKLHPDVTFSAFAGLVIPVLGLATGLLGSHHFKF</sequence>
<dbReference type="EMBL" id="JAIZAY010000017">
    <property type="protein sequence ID" value="KAJ8025734.1"/>
    <property type="molecule type" value="Genomic_DNA"/>
</dbReference>
<feature type="transmembrane region" description="Helical" evidence="1">
    <location>
        <begin position="163"/>
        <end position="185"/>
    </location>
</feature>
<feature type="transmembrane region" description="Helical" evidence="1">
    <location>
        <begin position="264"/>
        <end position="286"/>
    </location>
</feature>
<dbReference type="AlphaFoldDB" id="A0A9Q0YNH8"/>
<feature type="transmembrane region" description="Helical" evidence="1">
    <location>
        <begin position="60"/>
        <end position="85"/>
    </location>
</feature>
<gene>
    <name evidence="2" type="ORF">HOLleu_33371</name>
</gene>
<accession>A0A9Q0YNH8</accession>
<keyword evidence="1" id="KW-0812">Transmembrane</keyword>